<reference evidence="1 2" key="1">
    <citation type="journal article" date="2019" name="J. Hered.">
        <title>An Improved Genome Assembly for Drosophila navojoa, the Basal Species in the mojavensis Cluster.</title>
        <authorList>
            <person name="Vanderlinde T."/>
            <person name="Dupim E.G."/>
            <person name="Nazario-Yepiz N.O."/>
            <person name="Carvalho A.B."/>
        </authorList>
    </citation>
    <scope>NUCLEOTIDE SEQUENCE [LARGE SCALE GENOMIC DNA]</scope>
    <source>
        <strain evidence="1">Navoj_Jal97</strain>
        <tissue evidence="1">Whole organism</tissue>
    </source>
</reference>
<dbReference type="Proteomes" id="UP000295192">
    <property type="component" value="Unassembled WGS sequence"/>
</dbReference>
<dbReference type="EMBL" id="LSRL02003167">
    <property type="protein sequence ID" value="TDG38512.1"/>
    <property type="molecule type" value="Genomic_DNA"/>
</dbReference>
<protein>
    <submittedName>
        <fullName evidence="1">Uncharacterized protein</fullName>
    </submittedName>
</protein>
<comment type="caution">
    <text evidence="1">The sequence shown here is derived from an EMBL/GenBank/DDBJ whole genome shotgun (WGS) entry which is preliminary data.</text>
</comment>
<keyword evidence="2" id="KW-1185">Reference proteome</keyword>
<dbReference type="AlphaFoldDB" id="A0A484AQY1"/>
<accession>A0A484AQY1</accession>
<dbReference type="GO" id="GO:0019902">
    <property type="term" value="F:phosphatase binding"/>
    <property type="evidence" value="ECO:0007669"/>
    <property type="project" value="InterPro"/>
</dbReference>
<dbReference type="InterPro" id="IPR026142">
    <property type="entry name" value="Pro_pase_1_reg_su_36"/>
</dbReference>
<name>A0A484AQY1_DRONA</name>
<sequence>MEMNRLFRSGHFIVNKSEYLKFTPAERKYRGTDLRIAKLELEYIMPSQQLHLIDVTHGIKGHPRKLYDTLLNLNWLAVREEHYSLENDPYHILRQPHLDLSNINELEVRKMSEHYEHLLSLHRIDRPMSSKWLRRERIIHSDTAFVDVNINSHCKMDLADSLYGPPVSEIIEKYFKAVTKHRKE</sequence>
<evidence type="ECO:0000313" key="1">
    <source>
        <dbReference type="EMBL" id="TDG38512.1"/>
    </source>
</evidence>
<proteinExistence type="predicted"/>
<dbReference type="OrthoDB" id="7874500at2759"/>
<organism evidence="1 2">
    <name type="scientific">Drosophila navojoa</name>
    <name type="common">Fruit fly</name>
    <dbReference type="NCBI Taxonomy" id="7232"/>
    <lineage>
        <taxon>Eukaryota</taxon>
        <taxon>Metazoa</taxon>
        <taxon>Ecdysozoa</taxon>
        <taxon>Arthropoda</taxon>
        <taxon>Hexapoda</taxon>
        <taxon>Insecta</taxon>
        <taxon>Pterygota</taxon>
        <taxon>Neoptera</taxon>
        <taxon>Endopterygota</taxon>
        <taxon>Diptera</taxon>
        <taxon>Brachycera</taxon>
        <taxon>Muscomorpha</taxon>
        <taxon>Ephydroidea</taxon>
        <taxon>Drosophilidae</taxon>
        <taxon>Drosophila</taxon>
    </lineage>
</organism>
<evidence type="ECO:0000313" key="2">
    <source>
        <dbReference type="Proteomes" id="UP000295192"/>
    </source>
</evidence>
<dbReference type="Pfam" id="PF14895">
    <property type="entry name" value="PPPI_inhib"/>
    <property type="match status" value="1"/>
</dbReference>
<gene>
    <name evidence="1" type="ORF">AWZ03_015066</name>
</gene>